<proteinExistence type="predicted"/>
<dbReference type="Proteomes" id="UP001066276">
    <property type="component" value="Chromosome 1_2"/>
</dbReference>
<name>A0AAV7WFB8_PLEWA</name>
<feature type="region of interest" description="Disordered" evidence="1">
    <location>
        <begin position="1"/>
        <end position="39"/>
    </location>
</feature>
<dbReference type="EMBL" id="JANPWB010000002">
    <property type="protein sequence ID" value="KAJ1211306.1"/>
    <property type="molecule type" value="Genomic_DNA"/>
</dbReference>
<evidence type="ECO:0000256" key="1">
    <source>
        <dbReference type="SAM" id="MobiDB-lite"/>
    </source>
</evidence>
<organism evidence="2 3">
    <name type="scientific">Pleurodeles waltl</name>
    <name type="common">Iberian ribbed newt</name>
    <dbReference type="NCBI Taxonomy" id="8319"/>
    <lineage>
        <taxon>Eukaryota</taxon>
        <taxon>Metazoa</taxon>
        <taxon>Chordata</taxon>
        <taxon>Craniata</taxon>
        <taxon>Vertebrata</taxon>
        <taxon>Euteleostomi</taxon>
        <taxon>Amphibia</taxon>
        <taxon>Batrachia</taxon>
        <taxon>Caudata</taxon>
        <taxon>Salamandroidea</taxon>
        <taxon>Salamandridae</taxon>
        <taxon>Pleurodelinae</taxon>
        <taxon>Pleurodeles</taxon>
    </lineage>
</organism>
<protein>
    <submittedName>
        <fullName evidence="2">Uncharacterized protein</fullName>
    </submittedName>
</protein>
<sequence length="64" mass="6577">TPGKLSGPCRPRCSLFHANPGEDPSSTQTLGGSLPNAHTGESACSMQILRRHPGGTDCSMQALG</sequence>
<comment type="caution">
    <text evidence="2">The sequence shown here is derived from an EMBL/GenBank/DDBJ whole genome shotgun (WGS) entry which is preliminary data.</text>
</comment>
<dbReference type="AlphaFoldDB" id="A0AAV7WFB8"/>
<gene>
    <name evidence="2" type="ORF">NDU88_006667</name>
</gene>
<feature type="non-terminal residue" evidence="2">
    <location>
        <position position="1"/>
    </location>
</feature>
<evidence type="ECO:0000313" key="2">
    <source>
        <dbReference type="EMBL" id="KAJ1211306.1"/>
    </source>
</evidence>
<evidence type="ECO:0000313" key="3">
    <source>
        <dbReference type="Proteomes" id="UP001066276"/>
    </source>
</evidence>
<accession>A0AAV7WFB8</accession>
<reference evidence="2" key="1">
    <citation type="journal article" date="2022" name="bioRxiv">
        <title>Sequencing and chromosome-scale assembly of the giantPleurodeles waltlgenome.</title>
        <authorList>
            <person name="Brown T."/>
            <person name="Elewa A."/>
            <person name="Iarovenko S."/>
            <person name="Subramanian E."/>
            <person name="Araus A.J."/>
            <person name="Petzold A."/>
            <person name="Susuki M."/>
            <person name="Suzuki K.-i.T."/>
            <person name="Hayashi T."/>
            <person name="Toyoda A."/>
            <person name="Oliveira C."/>
            <person name="Osipova E."/>
            <person name="Leigh N.D."/>
            <person name="Simon A."/>
            <person name="Yun M.H."/>
        </authorList>
    </citation>
    <scope>NUCLEOTIDE SEQUENCE</scope>
    <source>
        <strain evidence="2">20211129_DDA</strain>
        <tissue evidence="2">Liver</tissue>
    </source>
</reference>
<keyword evidence="3" id="KW-1185">Reference proteome</keyword>
<feature type="non-terminal residue" evidence="2">
    <location>
        <position position="64"/>
    </location>
</feature>